<evidence type="ECO:0000256" key="5">
    <source>
        <dbReference type="ARBA" id="ARBA00040276"/>
    </source>
</evidence>
<evidence type="ECO:0000313" key="24">
    <source>
        <dbReference type="Proteomes" id="UP000838878"/>
    </source>
</evidence>
<organism evidence="23 24">
    <name type="scientific">Brenthis ino</name>
    <name type="common">lesser marbled fritillary</name>
    <dbReference type="NCBI Taxonomy" id="405034"/>
    <lineage>
        <taxon>Eukaryota</taxon>
        <taxon>Metazoa</taxon>
        <taxon>Ecdysozoa</taxon>
        <taxon>Arthropoda</taxon>
        <taxon>Hexapoda</taxon>
        <taxon>Insecta</taxon>
        <taxon>Pterygota</taxon>
        <taxon>Neoptera</taxon>
        <taxon>Endopterygota</taxon>
        <taxon>Lepidoptera</taxon>
        <taxon>Glossata</taxon>
        <taxon>Ditrysia</taxon>
        <taxon>Papilionoidea</taxon>
        <taxon>Nymphalidae</taxon>
        <taxon>Heliconiinae</taxon>
        <taxon>Argynnini</taxon>
        <taxon>Brenthis</taxon>
    </lineage>
</organism>
<evidence type="ECO:0000256" key="20">
    <source>
        <dbReference type="ARBA" id="ARBA00049151"/>
    </source>
</evidence>
<dbReference type="SUPFAM" id="SSF51735">
    <property type="entry name" value="NAD(P)-binding Rossmann-fold domains"/>
    <property type="match status" value="1"/>
</dbReference>
<evidence type="ECO:0000313" key="23">
    <source>
        <dbReference type="EMBL" id="CAH0720421.1"/>
    </source>
</evidence>
<comment type="catalytic activity">
    <reaction evidence="12">
        <text>15-oxo-(5S,6R)-dihydroxy-(7E,9E,11Z)-eicosatrienoate + NADH + H(+) = (5S,6R,15S)-trihydroxy-(7E,9E,11Z)-eicosatrienoate + NAD(+)</text>
        <dbReference type="Rhea" id="RHEA:41596"/>
        <dbReference type="ChEBI" id="CHEBI:15378"/>
        <dbReference type="ChEBI" id="CHEBI:57540"/>
        <dbReference type="ChEBI" id="CHEBI:57945"/>
        <dbReference type="ChEBI" id="CHEBI:78325"/>
        <dbReference type="ChEBI" id="CHEBI:78329"/>
    </reaction>
    <physiologicalReaction direction="left-to-right" evidence="12">
        <dbReference type="Rhea" id="RHEA:41597"/>
    </physiologicalReaction>
</comment>
<comment type="catalytic activity">
    <reaction evidence="11">
        <text>14-hydroxy-(4Z,7Z,10Z,12E,16Z,19Z)-docosahexaenoate + NAD(+) = 14-oxo-(4Z,7Z,10Z,12E,16Z,19Z)-docosahexaenoate + NADH + H(+)</text>
        <dbReference type="Rhea" id="RHEA:48952"/>
        <dbReference type="ChEBI" id="CHEBI:15378"/>
        <dbReference type="ChEBI" id="CHEBI:57540"/>
        <dbReference type="ChEBI" id="CHEBI:57945"/>
        <dbReference type="ChEBI" id="CHEBI:90866"/>
        <dbReference type="ChEBI" id="CHEBI:90867"/>
    </reaction>
    <physiologicalReaction direction="left-to-right" evidence="11">
        <dbReference type="Rhea" id="RHEA:48953"/>
    </physiologicalReaction>
</comment>
<comment type="catalytic activity">
    <reaction evidence="18">
        <text>prostaglandin E2 + NAD(+) = 15-oxoprostaglandin E2 + NADH + H(+)</text>
        <dbReference type="Rhea" id="RHEA:11876"/>
        <dbReference type="ChEBI" id="CHEBI:15378"/>
        <dbReference type="ChEBI" id="CHEBI:57400"/>
        <dbReference type="ChEBI" id="CHEBI:57540"/>
        <dbReference type="ChEBI" id="CHEBI:57945"/>
        <dbReference type="ChEBI" id="CHEBI:606564"/>
        <dbReference type="EC" id="1.1.1.141"/>
    </reaction>
    <physiologicalReaction direction="left-to-right" evidence="18">
        <dbReference type="Rhea" id="RHEA:11877"/>
    </physiologicalReaction>
</comment>
<feature type="non-terminal residue" evidence="23">
    <location>
        <position position="345"/>
    </location>
</feature>
<gene>
    <name evidence="23" type="ORF">BINO364_LOCUS6652</name>
</gene>
<dbReference type="GO" id="GO:0047034">
    <property type="term" value="F:15-hydroxyicosatetraenoate dehydrogenase activity"/>
    <property type="evidence" value="ECO:0007669"/>
    <property type="project" value="UniProtKB-EC"/>
</dbReference>
<evidence type="ECO:0000256" key="12">
    <source>
        <dbReference type="ARBA" id="ARBA00048140"/>
    </source>
</evidence>
<comment type="function">
    <text evidence="8">Catalyzes the NAD-dependent dehydrogenation (oxidation) of a broad array of hydroxylated polyunsaturated fatty acids (mainly eicosanoids and docosanoids, including prostaglandins, lipoxins and resolvins), yielding their corresponding keto (oxo) metabolites. Decreases the levels of the pro-proliferative prostaglandins such as prostaglandin E2 (whose activity is increased in cancer because of an increase in the expression of cyclooxygenase 2) and generates oxo-fatty acid products that can profoundly influence cell function by abrogating pro-inflammatory cytokine expression. Converts resolvins E1, D1 and D2 to their oxo products, which represents a mode of resolvin inactivation. Resolvin E1 plays important roles during the resolution phase of acute inflammation, while resolvins D1 and D2 have a unique role in obesity-induced adipose inflammation.</text>
</comment>
<comment type="catalytic activity">
    <reaction evidence="9">
        <text>prostaglandin E1 + NAD(+) = 15-oxoprostaglandin E1 + NADH + H(+)</text>
        <dbReference type="Rhea" id="RHEA:16477"/>
        <dbReference type="ChEBI" id="CHEBI:15378"/>
        <dbReference type="ChEBI" id="CHEBI:57397"/>
        <dbReference type="ChEBI" id="CHEBI:57401"/>
        <dbReference type="ChEBI" id="CHEBI:57540"/>
        <dbReference type="ChEBI" id="CHEBI:57945"/>
    </reaction>
    <physiologicalReaction direction="left-to-right" evidence="9">
        <dbReference type="Rhea" id="RHEA:16478"/>
    </physiologicalReaction>
</comment>
<evidence type="ECO:0000256" key="4">
    <source>
        <dbReference type="ARBA" id="ARBA00039060"/>
    </source>
</evidence>
<dbReference type="Pfam" id="PF00106">
    <property type="entry name" value="adh_short"/>
    <property type="match status" value="1"/>
</dbReference>
<evidence type="ECO:0000256" key="17">
    <source>
        <dbReference type="ARBA" id="ARBA00048611"/>
    </source>
</evidence>
<dbReference type="GO" id="GO:0016404">
    <property type="term" value="F:15-hydroxyprostaglandin dehydrogenase (NAD+) activity"/>
    <property type="evidence" value="ECO:0007669"/>
    <property type="project" value="UniProtKB-EC"/>
</dbReference>
<accession>A0A8J9YBL9</accession>
<dbReference type="EC" id="1.1.1.141" evidence="3"/>
<evidence type="ECO:0000256" key="10">
    <source>
        <dbReference type="ARBA" id="ARBA00047672"/>
    </source>
</evidence>
<dbReference type="GO" id="GO:0005737">
    <property type="term" value="C:cytoplasm"/>
    <property type="evidence" value="ECO:0007669"/>
    <property type="project" value="TreeGrafter"/>
</dbReference>
<evidence type="ECO:0000256" key="22">
    <source>
        <dbReference type="RuleBase" id="RU000363"/>
    </source>
</evidence>
<evidence type="ECO:0000256" key="19">
    <source>
        <dbReference type="ARBA" id="ARBA00048921"/>
    </source>
</evidence>
<sequence length="345" mass="38463">MEAWKIEGTNILITGGASGLGAAYVEAFLKCGAKNIAILDIAEKAGKELTDKLNKLYKNKVIFVKCDVSKDDDINYAFDQVLNTFNRIDVIINNAGIMNDSPDVWKTSSLVNWVGLVSFTMKGIQHMRKDEGGQGGTIINISSSAAIVRVSIIPIYCGTKSAVLHFGRSISSPKFNSDTGIRILTICLGATDTELLHNLEHKTFDDKTSKAILSQINNLYEQRIESAVAAFLKMYREGAAGSVWLSANNKPGRDITSNVDVAFSELEKQYKASEFGHTESLSHRLMSDGPKRRHWWWRVTSRIDRRPRAHACTTELGRDWLLQVDSVTEFVLKRHLGKQRVNIKT</sequence>
<comment type="catalytic activity">
    <reaction evidence="19">
        <text>resolvin D2 + NAD(+) = 16-oxoresolvin D2 + NADH + H(+)</text>
        <dbReference type="Rhea" id="RHEA:53588"/>
        <dbReference type="ChEBI" id="CHEBI:15378"/>
        <dbReference type="ChEBI" id="CHEBI:57540"/>
        <dbReference type="ChEBI" id="CHEBI:57945"/>
        <dbReference type="ChEBI" id="CHEBI:133367"/>
        <dbReference type="ChEBI" id="CHEBI:137498"/>
    </reaction>
    <physiologicalReaction direction="left-to-right" evidence="19">
        <dbReference type="Rhea" id="RHEA:53589"/>
    </physiologicalReaction>
</comment>
<evidence type="ECO:0000256" key="21">
    <source>
        <dbReference type="ARBA" id="ARBA00049188"/>
    </source>
</evidence>
<dbReference type="PANTHER" id="PTHR44229:SF4">
    <property type="entry name" value="15-HYDROXYPROSTAGLANDIN DEHYDROGENASE [NAD(+)]"/>
    <property type="match status" value="1"/>
</dbReference>
<dbReference type="InterPro" id="IPR020904">
    <property type="entry name" value="Sc_DH/Rdtase_CS"/>
</dbReference>
<proteinExistence type="inferred from homology"/>
<comment type="catalytic activity">
    <reaction evidence="15">
        <text>resolvin D2 + NAD(+) = 7-oxoresolvin D2 + NADH + H(+)</text>
        <dbReference type="Rhea" id="RHEA:53584"/>
        <dbReference type="ChEBI" id="CHEBI:15378"/>
        <dbReference type="ChEBI" id="CHEBI:57540"/>
        <dbReference type="ChEBI" id="CHEBI:57945"/>
        <dbReference type="ChEBI" id="CHEBI:133367"/>
        <dbReference type="ChEBI" id="CHEBI:137497"/>
    </reaction>
    <physiologicalReaction direction="left-to-right" evidence="15">
        <dbReference type="Rhea" id="RHEA:53585"/>
    </physiologicalReaction>
</comment>
<dbReference type="EMBL" id="OV170222">
    <property type="protein sequence ID" value="CAH0720421.1"/>
    <property type="molecule type" value="Genomic_DNA"/>
</dbReference>
<comment type="catalytic activity">
    <reaction evidence="10">
        <text>resolvin D1 + NAD(+) = 8-oxoresolvin D1 + NADH + H(+)</text>
        <dbReference type="Rhea" id="RHEA:50124"/>
        <dbReference type="ChEBI" id="CHEBI:15378"/>
        <dbReference type="ChEBI" id="CHEBI:57540"/>
        <dbReference type="ChEBI" id="CHEBI:57945"/>
        <dbReference type="ChEBI" id="CHEBI:132079"/>
        <dbReference type="ChEBI" id="CHEBI:132080"/>
    </reaction>
    <physiologicalReaction direction="left-to-right" evidence="10">
        <dbReference type="Rhea" id="RHEA:50125"/>
    </physiologicalReaction>
</comment>
<evidence type="ECO:0000256" key="13">
    <source>
        <dbReference type="ARBA" id="ARBA00048144"/>
    </source>
</evidence>
<evidence type="ECO:0000256" key="6">
    <source>
        <dbReference type="ARBA" id="ARBA00041812"/>
    </source>
</evidence>
<evidence type="ECO:0000256" key="7">
    <source>
        <dbReference type="ARBA" id="ARBA00042026"/>
    </source>
</evidence>
<evidence type="ECO:0000256" key="1">
    <source>
        <dbReference type="ARBA" id="ARBA00006484"/>
    </source>
</evidence>
<evidence type="ECO:0000256" key="2">
    <source>
        <dbReference type="ARBA" id="ARBA00023002"/>
    </source>
</evidence>
<dbReference type="OrthoDB" id="417891at2759"/>
<dbReference type="AlphaFoldDB" id="A0A8J9YBL9"/>
<keyword evidence="24" id="KW-1185">Reference proteome</keyword>
<evidence type="ECO:0000256" key="14">
    <source>
        <dbReference type="ARBA" id="ARBA00048170"/>
    </source>
</evidence>
<dbReference type="PROSITE" id="PS00061">
    <property type="entry name" value="ADH_SHORT"/>
    <property type="match status" value="1"/>
</dbReference>
<dbReference type="Gene3D" id="3.40.50.720">
    <property type="entry name" value="NAD(P)-binding Rossmann-like Domain"/>
    <property type="match status" value="1"/>
</dbReference>
<evidence type="ECO:0000256" key="18">
    <source>
        <dbReference type="ARBA" id="ARBA00048739"/>
    </source>
</evidence>
<evidence type="ECO:0000256" key="15">
    <source>
        <dbReference type="ARBA" id="ARBA00048393"/>
    </source>
</evidence>
<name>A0A8J9YBL9_9NEOP</name>
<comment type="catalytic activity">
    <reaction evidence="16">
        <text>lipoxin A4 + NAD(+) = 15-oxo-(5S,6R)-dihydroxy-(7E,9E,11Z,13E)-eicosatetraenoate + NADH + H(+)</text>
        <dbReference type="Rhea" id="RHEA:41572"/>
        <dbReference type="ChEBI" id="CHEBI:15378"/>
        <dbReference type="ChEBI" id="CHEBI:57540"/>
        <dbReference type="ChEBI" id="CHEBI:57945"/>
        <dbReference type="ChEBI" id="CHEBI:67026"/>
        <dbReference type="ChEBI" id="CHEBI:78311"/>
    </reaction>
    <physiologicalReaction direction="left-to-right" evidence="16">
        <dbReference type="Rhea" id="RHEA:41573"/>
    </physiologicalReaction>
</comment>
<evidence type="ECO:0000256" key="11">
    <source>
        <dbReference type="ARBA" id="ARBA00048008"/>
    </source>
</evidence>
<evidence type="ECO:0000256" key="16">
    <source>
        <dbReference type="ARBA" id="ARBA00048535"/>
    </source>
</evidence>
<reference evidence="23" key="1">
    <citation type="submission" date="2021-12" db="EMBL/GenBank/DDBJ databases">
        <authorList>
            <person name="Martin H S."/>
        </authorList>
    </citation>
    <scope>NUCLEOTIDE SEQUENCE</scope>
</reference>
<comment type="catalytic activity">
    <reaction evidence="13">
        <text>(11R)-hydroxy-(5Z,8Z,12E,14Z)-eicosatetraenoate + NAD(+) = 11-oxo-(5Z,8Z,12E,14Z)-eicosatetraenoate + NADH + H(+)</text>
        <dbReference type="Rhea" id="RHEA:48640"/>
        <dbReference type="ChEBI" id="CHEBI:15378"/>
        <dbReference type="ChEBI" id="CHEBI:57540"/>
        <dbReference type="ChEBI" id="CHEBI:57945"/>
        <dbReference type="ChEBI" id="CHEBI:78836"/>
        <dbReference type="ChEBI" id="CHEBI:90697"/>
    </reaction>
    <physiologicalReaction direction="left-to-right" evidence="13">
        <dbReference type="Rhea" id="RHEA:48641"/>
    </physiologicalReaction>
</comment>
<dbReference type="Proteomes" id="UP000838878">
    <property type="component" value="Chromosome 2"/>
</dbReference>
<comment type="catalytic activity">
    <reaction evidence="20">
        <text>(15S)-hydroxy-(5Z,8Z,11Z,13E)-eicosatetraenoate + NAD(+) = 15-oxo-(5Z,8Z,11Z,13E)-eicosatetraenoate + NADH + H(+)</text>
        <dbReference type="Rhea" id="RHEA:23260"/>
        <dbReference type="ChEBI" id="CHEBI:15378"/>
        <dbReference type="ChEBI" id="CHEBI:57409"/>
        <dbReference type="ChEBI" id="CHEBI:57410"/>
        <dbReference type="ChEBI" id="CHEBI:57540"/>
        <dbReference type="ChEBI" id="CHEBI:57945"/>
        <dbReference type="EC" id="1.1.1.232"/>
    </reaction>
    <physiologicalReaction direction="left-to-right" evidence="20">
        <dbReference type="Rhea" id="RHEA:23261"/>
    </physiologicalReaction>
</comment>
<dbReference type="PRINTS" id="PR00080">
    <property type="entry name" value="SDRFAMILY"/>
</dbReference>
<comment type="catalytic activity">
    <reaction evidence="17">
        <text>prostaglandin A1 + NAD(+) = 15-oxo-prostaglandin A1 + NADH + H(+)</text>
        <dbReference type="Rhea" id="RHEA:41263"/>
        <dbReference type="ChEBI" id="CHEBI:15378"/>
        <dbReference type="ChEBI" id="CHEBI:57398"/>
        <dbReference type="ChEBI" id="CHEBI:57540"/>
        <dbReference type="ChEBI" id="CHEBI:57945"/>
        <dbReference type="ChEBI" id="CHEBI:85072"/>
    </reaction>
    <physiologicalReaction direction="left-to-right" evidence="17">
        <dbReference type="Rhea" id="RHEA:41264"/>
    </physiologicalReaction>
</comment>
<evidence type="ECO:0000256" key="8">
    <source>
        <dbReference type="ARBA" id="ARBA00045705"/>
    </source>
</evidence>
<dbReference type="InterPro" id="IPR002347">
    <property type="entry name" value="SDR_fam"/>
</dbReference>
<evidence type="ECO:0000256" key="9">
    <source>
        <dbReference type="ARBA" id="ARBA00047325"/>
    </source>
</evidence>
<comment type="catalytic activity">
    <reaction evidence="14">
        <text>resolvin D1 + NAD(+) = 17-oxoresolvin D1 + NADH + H(+)</text>
        <dbReference type="Rhea" id="RHEA:50128"/>
        <dbReference type="ChEBI" id="CHEBI:15378"/>
        <dbReference type="ChEBI" id="CHEBI:57540"/>
        <dbReference type="ChEBI" id="CHEBI:57945"/>
        <dbReference type="ChEBI" id="CHEBI:132079"/>
        <dbReference type="ChEBI" id="CHEBI:132081"/>
    </reaction>
    <physiologicalReaction direction="left-to-right" evidence="14">
        <dbReference type="Rhea" id="RHEA:50129"/>
    </physiologicalReaction>
</comment>
<keyword evidence="2" id="KW-0560">Oxidoreductase</keyword>
<dbReference type="InterPro" id="IPR036291">
    <property type="entry name" value="NAD(P)-bd_dom_sf"/>
</dbReference>
<comment type="catalytic activity">
    <reaction evidence="21">
        <text>resolvin E1 + NAD(+) = 18-oxo-resolvin E1 + NADH + H(+)</text>
        <dbReference type="Rhea" id="RHEA:49244"/>
        <dbReference type="ChEBI" id="CHEBI:15378"/>
        <dbReference type="ChEBI" id="CHEBI:57540"/>
        <dbReference type="ChEBI" id="CHEBI:57945"/>
        <dbReference type="ChEBI" id="CHEBI:91000"/>
        <dbReference type="ChEBI" id="CHEBI:91001"/>
    </reaction>
    <physiologicalReaction direction="left-to-right" evidence="21">
        <dbReference type="Rhea" id="RHEA:49245"/>
    </physiologicalReaction>
</comment>
<comment type="similarity">
    <text evidence="1 22">Belongs to the short-chain dehydrogenases/reductases (SDR) family.</text>
</comment>
<evidence type="ECO:0000256" key="3">
    <source>
        <dbReference type="ARBA" id="ARBA00038968"/>
    </source>
</evidence>
<protein>
    <recommendedName>
        <fullName evidence="5">15-hydroxyprostaglandin dehydrogenase [NAD(+)]</fullName>
        <ecNumber evidence="3">1.1.1.141</ecNumber>
        <ecNumber evidence="4">1.1.1.232</ecNumber>
    </recommendedName>
    <alternativeName>
        <fullName evidence="7">Eicosanoid/docosanoid dehydrogenase [NAD(+)]</fullName>
    </alternativeName>
    <alternativeName>
        <fullName evidence="6">Prostaglandin dehydrogenase 1</fullName>
    </alternativeName>
</protein>
<dbReference type="EC" id="1.1.1.232" evidence="4"/>
<dbReference type="PRINTS" id="PR00081">
    <property type="entry name" value="GDHRDH"/>
</dbReference>
<dbReference type="PANTHER" id="PTHR44229">
    <property type="entry name" value="15-HYDROXYPROSTAGLANDIN DEHYDROGENASE [NAD(+)]"/>
    <property type="match status" value="1"/>
</dbReference>